<dbReference type="InterPro" id="IPR043502">
    <property type="entry name" value="DNA/RNA_pol_sf"/>
</dbReference>
<dbReference type="GO" id="GO:0003824">
    <property type="term" value="F:catalytic activity"/>
    <property type="evidence" value="ECO:0007669"/>
    <property type="project" value="UniProtKB-KW"/>
</dbReference>
<dbReference type="InterPro" id="IPR043128">
    <property type="entry name" value="Rev_trsase/Diguanyl_cyclase"/>
</dbReference>
<dbReference type="Pfam" id="PF17919">
    <property type="entry name" value="RT_RNaseH_2"/>
    <property type="match status" value="1"/>
</dbReference>
<dbReference type="InterPro" id="IPR050951">
    <property type="entry name" value="Retrovirus_Pol_polyprotein"/>
</dbReference>
<keyword evidence="4" id="KW-1185">Reference proteome</keyword>
<dbReference type="SUPFAM" id="SSF56672">
    <property type="entry name" value="DNA/RNA polymerases"/>
    <property type="match status" value="1"/>
</dbReference>
<dbReference type="EMBL" id="JACMSC010000005">
    <property type="protein sequence ID" value="KAG6521619.1"/>
    <property type="molecule type" value="Genomic_DNA"/>
</dbReference>
<dbReference type="FunFam" id="3.30.70.270:FF:000020">
    <property type="entry name" value="Transposon Tf2-6 polyprotein-like Protein"/>
    <property type="match status" value="1"/>
</dbReference>
<keyword evidence="1" id="KW-0511">Multifunctional enzyme</keyword>
<dbReference type="InterPro" id="IPR041577">
    <property type="entry name" value="RT_RNaseH_2"/>
</dbReference>
<dbReference type="Proteomes" id="UP000734854">
    <property type="component" value="Unassembled WGS sequence"/>
</dbReference>
<dbReference type="PANTHER" id="PTHR37984:SF5">
    <property type="entry name" value="PROTEIN NYNRIN-LIKE"/>
    <property type="match status" value="1"/>
</dbReference>
<proteinExistence type="predicted"/>
<gene>
    <name evidence="3" type="ORF">ZIOFF_018744</name>
</gene>
<sequence length="293" mass="33451">MGTNCSARFKMLCTHLVKLQQSGSVEDYQRKFEQLAARASSLTLEQEVQIFISGLQDHIAVEVEIHHPEDLTSAMMLGVNWLHTLGPIFWDFSQMRMSFQHTGNTIYLQGSGATLTAEVPLSQQLPFQKFMKNNYDIFWKRVAVDNGKIEAVLHWPQPTTLRALHGFLGLTRYYRKFVQGYGVLASPLTSLLRRNSFEWNEAAELAFQKLRITLNSTPVLASPDFLKPFVVDCDALDIGIGAILQQEGRPIAVFNRPLAQRYKKLPAYEKELIGLAKAIRHWRAYLWGHKFLV</sequence>
<evidence type="ECO:0000313" key="4">
    <source>
        <dbReference type="Proteomes" id="UP000734854"/>
    </source>
</evidence>
<dbReference type="Gene3D" id="3.30.70.270">
    <property type="match status" value="1"/>
</dbReference>
<feature type="domain" description="Reverse transcriptase/retrotransposon-derived protein RNase H-like" evidence="2">
    <location>
        <begin position="199"/>
        <end position="293"/>
    </location>
</feature>
<evidence type="ECO:0000313" key="3">
    <source>
        <dbReference type="EMBL" id="KAG6521619.1"/>
    </source>
</evidence>
<dbReference type="PANTHER" id="PTHR37984">
    <property type="entry name" value="PROTEIN CBG26694"/>
    <property type="match status" value="1"/>
</dbReference>
<reference evidence="3 4" key="1">
    <citation type="submission" date="2020-08" db="EMBL/GenBank/DDBJ databases">
        <title>Plant Genome Project.</title>
        <authorList>
            <person name="Zhang R.-G."/>
        </authorList>
    </citation>
    <scope>NUCLEOTIDE SEQUENCE [LARGE SCALE GENOMIC DNA]</scope>
    <source>
        <tissue evidence="3">Rhizome</tissue>
    </source>
</reference>
<name>A0A8J5H6P7_ZINOF</name>
<evidence type="ECO:0000256" key="1">
    <source>
        <dbReference type="ARBA" id="ARBA00023268"/>
    </source>
</evidence>
<accession>A0A8J5H6P7</accession>
<comment type="caution">
    <text evidence="3">The sequence shown here is derived from an EMBL/GenBank/DDBJ whole genome shotgun (WGS) entry which is preliminary data.</text>
</comment>
<protein>
    <recommendedName>
        <fullName evidence="2">Reverse transcriptase/retrotransposon-derived protein RNase H-like domain-containing protein</fullName>
    </recommendedName>
</protein>
<dbReference type="AlphaFoldDB" id="A0A8J5H6P7"/>
<evidence type="ECO:0000259" key="2">
    <source>
        <dbReference type="Pfam" id="PF17919"/>
    </source>
</evidence>
<organism evidence="3 4">
    <name type="scientific">Zingiber officinale</name>
    <name type="common">Ginger</name>
    <name type="synonym">Amomum zingiber</name>
    <dbReference type="NCBI Taxonomy" id="94328"/>
    <lineage>
        <taxon>Eukaryota</taxon>
        <taxon>Viridiplantae</taxon>
        <taxon>Streptophyta</taxon>
        <taxon>Embryophyta</taxon>
        <taxon>Tracheophyta</taxon>
        <taxon>Spermatophyta</taxon>
        <taxon>Magnoliopsida</taxon>
        <taxon>Liliopsida</taxon>
        <taxon>Zingiberales</taxon>
        <taxon>Zingiberaceae</taxon>
        <taxon>Zingiber</taxon>
    </lineage>
</organism>